<organism evidence="1 2">
    <name type="scientific">Setaria italica</name>
    <name type="common">Foxtail millet</name>
    <name type="synonym">Panicum italicum</name>
    <dbReference type="NCBI Taxonomy" id="4555"/>
    <lineage>
        <taxon>Eukaryota</taxon>
        <taxon>Viridiplantae</taxon>
        <taxon>Streptophyta</taxon>
        <taxon>Embryophyta</taxon>
        <taxon>Tracheophyta</taxon>
        <taxon>Spermatophyta</taxon>
        <taxon>Magnoliopsida</taxon>
        <taxon>Liliopsida</taxon>
        <taxon>Poales</taxon>
        <taxon>Poaceae</taxon>
        <taxon>PACMAD clade</taxon>
        <taxon>Panicoideae</taxon>
        <taxon>Panicodae</taxon>
        <taxon>Paniceae</taxon>
        <taxon>Cenchrinae</taxon>
        <taxon>Setaria</taxon>
    </lineage>
</organism>
<dbReference type="EnsemblPlants" id="KQL08365">
    <property type="protein sequence ID" value="KQL08365"/>
    <property type="gene ID" value="SETIT_003702mg"/>
</dbReference>
<name>K3XP79_SETIT</name>
<dbReference type="Gramene" id="KQL08365">
    <property type="protein sequence ID" value="KQL08365"/>
    <property type="gene ID" value="SETIT_003702mg"/>
</dbReference>
<reference evidence="2" key="1">
    <citation type="journal article" date="2012" name="Nat. Biotechnol.">
        <title>Reference genome sequence of the model plant Setaria.</title>
        <authorList>
            <person name="Bennetzen J.L."/>
            <person name="Schmutz J."/>
            <person name="Wang H."/>
            <person name="Percifield R."/>
            <person name="Hawkins J."/>
            <person name="Pontaroli A.C."/>
            <person name="Estep M."/>
            <person name="Feng L."/>
            <person name="Vaughn J.N."/>
            <person name="Grimwood J."/>
            <person name="Jenkins J."/>
            <person name="Barry K."/>
            <person name="Lindquist E."/>
            <person name="Hellsten U."/>
            <person name="Deshpande S."/>
            <person name="Wang X."/>
            <person name="Wu X."/>
            <person name="Mitros T."/>
            <person name="Triplett J."/>
            <person name="Yang X."/>
            <person name="Ye C.Y."/>
            <person name="Mauro-Herrera M."/>
            <person name="Wang L."/>
            <person name="Li P."/>
            <person name="Sharma M."/>
            <person name="Sharma R."/>
            <person name="Ronald P.C."/>
            <person name="Panaud O."/>
            <person name="Kellogg E.A."/>
            <person name="Brutnell T.P."/>
            <person name="Doust A.N."/>
            <person name="Tuskan G.A."/>
            <person name="Rokhsar D."/>
            <person name="Devos K.M."/>
        </authorList>
    </citation>
    <scope>NUCLEOTIDE SEQUENCE [LARGE SCALE GENOMIC DNA]</scope>
    <source>
        <strain evidence="2">cv. Yugu1</strain>
    </source>
</reference>
<evidence type="ECO:0000313" key="1">
    <source>
        <dbReference type="EnsemblPlants" id="KQL08365"/>
    </source>
</evidence>
<keyword evidence="2" id="KW-1185">Reference proteome</keyword>
<protein>
    <submittedName>
        <fullName evidence="1">Uncharacterized protein</fullName>
    </submittedName>
</protein>
<proteinExistence type="predicted"/>
<dbReference type="Proteomes" id="UP000004995">
    <property type="component" value="Unassembled WGS sequence"/>
</dbReference>
<sequence length="55" mass="6053">MHHLPAQGGCDIHCIIQVRNEGNQNISVFICSSVTSLFLRSLCFSVTVNPEHADI</sequence>
<dbReference type="HOGENOM" id="CLU_3035988_0_0_1"/>
<dbReference type="InParanoid" id="K3XP79"/>
<dbReference type="AlphaFoldDB" id="K3XP79"/>
<evidence type="ECO:0000313" key="2">
    <source>
        <dbReference type="Proteomes" id="UP000004995"/>
    </source>
</evidence>
<reference evidence="1" key="2">
    <citation type="submission" date="2018-08" db="UniProtKB">
        <authorList>
            <consortium name="EnsemblPlants"/>
        </authorList>
    </citation>
    <scope>IDENTIFICATION</scope>
    <source>
        <strain evidence="1">Yugu1</strain>
    </source>
</reference>
<dbReference type="EMBL" id="AGNK02003437">
    <property type="status" value="NOT_ANNOTATED_CDS"/>
    <property type="molecule type" value="Genomic_DNA"/>
</dbReference>
<accession>K3XP79</accession>